<dbReference type="RefSeq" id="XP_004024320.1">
    <property type="nucleotide sequence ID" value="XM_004024271.1"/>
</dbReference>
<dbReference type="OrthoDB" id="354826at2759"/>
<dbReference type="PROSITE" id="PS50011">
    <property type="entry name" value="PROTEIN_KINASE_DOM"/>
    <property type="match status" value="1"/>
</dbReference>
<keyword evidence="9" id="KW-1185">Reference proteome</keyword>
<evidence type="ECO:0000313" key="9">
    <source>
        <dbReference type="Proteomes" id="UP000008983"/>
    </source>
</evidence>
<proteinExistence type="predicted"/>
<sequence length="305" mass="35918">MKEMLKSKIITKRSIHSVMSERNLLAQLKHPFIVNMNYAFQDKDNLYLLMDLVNGGDLRFHIGQQRRFKETQTKFFACCLILALEYLHNNNIIHRDVKPENLVLDTNGYVKLTDLGVAREWKEENAQDTSGTPGYMAPEVMCRQNHGIAVDYYALGVIVYEFMMGRRPYLGRNRREIRDNILSKQIQIKKHEIPEGYSIEAADFVNRMIQRKPINRLGYNGPQSVKNHPWFNNFQWEKLYNKELKAPYIPISIENNYEYRQQISVDDIDSNEELNQQNALLLRKESVQNLFAGYNYNIEEFLKQA</sequence>
<keyword evidence="1" id="KW-0723">Serine/threonine-protein kinase</keyword>
<keyword evidence="5" id="KW-0067">ATP-binding</keyword>
<dbReference type="STRING" id="857967.G0R508"/>
<dbReference type="EC" id="2.7.11.13" evidence="8"/>
<dbReference type="InterPro" id="IPR011009">
    <property type="entry name" value="Kinase-like_dom_sf"/>
</dbReference>
<dbReference type="GO" id="GO:0004697">
    <property type="term" value="F:diacylglycerol-dependent serine/threonine kinase activity"/>
    <property type="evidence" value="ECO:0007669"/>
    <property type="project" value="UniProtKB-EC"/>
</dbReference>
<evidence type="ECO:0000256" key="3">
    <source>
        <dbReference type="ARBA" id="ARBA00022741"/>
    </source>
</evidence>
<dbReference type="GO" id="GO:0005524">
    <property type="term" value="F:ATP binding"/>
    <property type="evidence" value="ECO:0007669"/>
    <property type="project" value="UniProtKB-KW"/>
</dbReference>
<name>G0R508_ICHMU</name>
<keyword evidence="4 8" id="KW-0418">Kinase</keyword>
<dbReference type="EMBL" id="GL984360">
    <property type="protein sequence ID" value="EGR27410.1"/>
    <property type="molecule type" value="Genomic_DNA"/>
</dbReference>
<dbReference type="SUPFAM" id="SSF56112">
    <property type="entry name" value="Protein kinase-like (PK-like)"/>
    <property type="match status" value="1"/>
</dbReference>
<dbReference type="InterPro" id="IPR008271">
    <property type="entry name" value="Ser/Thr_kinase_AS"/>
</dbReference>
<dbReference type="Proteomes" id="UP000008983">
    <property type="component" value="Unassembled WGS sequence"/>
</dbReference>
<protein>
    <submittedName>
        <fullName evidence="8">Protein kinase domain protein</fullName>
        <ecNumber evidence="8">2.7.11.13</ecNumber>
    </submittedName>
</protein>
<dbReference type="PROSITE" id="PS51285">
    <property type="entry name" value="AGC_KINASE_CTER"/>
    <property type="match status" value="1"/>
</dbReference>
<evidence type="ECO:0000259" key="7">
    <source>
        <dbReference type="PROSITE" id="PS51285"/>
    </source>
</evidence>
<evidence type="ECO:0000256" key="2">
    <source>
        <dbReference type="ARBA" id="ARBA00022679"/>
    </source>
</evidence>
<evidence type="ECO:0000256" key="4">
    <source>
        <dbReference type="ARBA" id="ARBA00022777"/>
    </source>
</evidence>
<gene>
    <name evidence="8" type="ORF">IMG5_195920</name>
</gene>
<reference evidence="8 9" key="1">
    <citation type="submission" date="2011-07" db="EMBL/GenBank/DDBJ databases">
        <authorList>
            <person name="Coyne R."/>
            <person name="Brami D."/>
            <person name="Johnson J."/>
            <person name="Hostetler J."/>
            <person name="Hannick L."/>
            <person name="Clark T."/>
            <person name="Cassidy-Hanley D."/>
            <person name="Inman J."/>
        </authorList>
    </citation>
    <scope>NUCLEOTIDE SEQUENCE [LARGE SCALE GENOMIC DNA]</scope>
    <source>
        <strain evidence="8 9">G5</strain>
    </source>
</reference>
<dbReference type="eggNOG" id="KOG0598">
    <property type="taxonomic scope" value="Eukaryota"/>
</dbReference>
<dbReference type="OMA" id="SKANCNT"/>
<dbReference type="FunFam" id="1.10.510.10:FF:000454">
    <property type="entry name" value="Uncharacterized protein"/>
    <property type="match status" value="1"/>
</dbReference>
<dbReference type="PANTHER" id="PTHR24353">
    <property type="entry name" value="CYCLIC NUCLEOTIDE-DEPENDENT PROTEIN KINASE"/>
    <property type="match status" value="1"/>
</dbReference>
<keyword evidence="2 8" id="KW-0808">Transferase</keyword>
<evidence type="ECO:0000259" key="6">
    <source>
        <dbReference type="PROSITE" id="PS50011"/>
    </source>
</evidence>
<dbReference type="Pfam" id="PF00069">
    <property type="entry name" value="Pkinase"/>
    <property type="match status" value="1"/>
</dbReference>
<dbReference type="GeneID" id="14903500"/>
<feature type="domain" description="AGC-kinase C-terminal" evidence="7">
    <location>
        <begin position="232"/>
        <end position="305"/>
    </location>
</feature>
<dbReference type="Gene3D" id="1.10.510.10">
    <property type="entry name" value="Transferase(Phosphotransferase) domain 1"/>
    <property type="match status" value="1"/>
</dbReference>
<feature type="domain" description="Protein kinase" evidence="6">
    <location>
        <begin position="1"/>
        <end position="231"/>
    </location>
</feature>
<evidence type="ECO:0000256" key="1">
    <source>
        <dbReference type="ARBA" id="ARBA00022527"/>
    </source>
</evidence>
<dbReference type="Gene3D" id="3.30.200.20">
    <property type="entry name" value="Phosphorylase Kinase, domain 1"/>
    <property type="match status" value="1"/>
</dbReference>
<dbReference type="InterPro" id="IPR000719">
    <property type="entry name" value="Prot_kinase_dom"/>
</dbReference>
<dbReference type="InterPro" id="IPR000961">
    <property type="entry name" value="AGC-kinase_C"/>
</dbReference>
<accession>G0R508</accession>
<dbReference type="InParanoid" id="G0R508"/>
<keyword evidence="3" id="KW-0547">Nucleotide-binding</keyword>
<dbReference type="SMART" id="SM00220">
    <property type="entry name" value="S_TKc"/>
    <property type="match status" value="1"/>
</dbReference>
<evidence type="ECO:0000313" key="8">
    <source>
        <dbReference type="EMBL" id="EGR27410.1"/>
    </source>
</evidence>
<evidence type="ECO:0000256" key="5">
    <source>
        <dbReference type="ARBA" id="ARBA00022840"/>
    </source>
</evidence>
<dbReference type="AlphaFoldDB" id="G0R508"/>
<dbReference type="PROSITE" id="PS00108">
    <property type="entry name" value="PROTEIN_KINASE_ST"/>
    <property type="match status" value="1"/>
</dbReference>
<organism evidence="8 9">
    <name type="scientific">Ichthyophthirius multifiliis</name>
    <name type="common">White spot disease agent</name>
    <name type="synonym">Ich</name>
    <dbReference type="NCBI Taxonomy" id="5932"/>
    <lineage>
        <taxon>Eukaryota</taxon>
        <taxon>Sar</taxon>
        <taxon>Alveolata</taxon>
        <taxon>Ciliophora</taxon>
        <taxon>Intramacronucleata</taxon>
        <taxon>Oligohymenophorea</taxon>
        <taxon>Hymenostomatida</taxon>
        <taxon>Ophryoglenina</taxon>
        <taxon>Ichthyophthirius</taxon>
    </lineage>
</organism>